<accession>X1UJT5</accession>
<dbReference type="EMBL" id="BARW01017894">
    <property type="protein sequence ID" value="GAI92609.1"/>
    <property type="molecule type" value="Genomic_DNA"/>
</dbReference>
<dbReference type="Pfam" id="PF23023">
    <property type="entry name" value="Anti-Pycsar_Apyc1"/>
    <property type="match status" value="1"/>
</dbReference>
<sequence>MKITLIYDNYVFTEGLLADWGFACLVEVENTPSILFDAGTNGSILLSNMNKLSIYPTAIQEVFISHNHRDHLGGLSAFLGVNRDVKVYVPASCPPPPGAKEVISISNPIQIHENIFSTGELKRIEQSMAIRTEKGIVVIVGCSHPGVGNILESASQFGKVYALIGGLHGFSDLDLLKDLDVICPTHCTLHTTGIKSLYPEKYIDGGAGKIISL</sequence>
<name>X1UJT5_9ZZZZ</name>
<dbReference type="PANTHER" id="PTHR13754:SF13">
    <property type="entry name" value="METALLO-BETA-LACTAMASE SUPERFAMILY PROTEIN (AFU_ORTHOLOGUE AFUA_3G07630)"/>
    <property type="match status" value="1"/>
</dbReference>
<dbReference type="SUPFAM" id="SSF56281">
    <property type="entry name" value="Metallo-hydrolase/oxidoreductase"/>
    <property type="match status" value="1"/>
</dbReference>
<dbReference type="GO" id="GO:0016740">
    <property type="term" value="F:transferase activity"/>
    <property type="evidence" value="ECO:0007669"/>
    <property type="project" value="TreeGrafter"/>
</dbReference>
<dbReference type="InterPro" id="IPR036866">
    <property type="entry name" value="RibonucZ/Hydroxyglut_hydro"/>
</dbReference>
<dbReference type="CDD" id="cd07713">
    <property type="entry name" value="DHPS-like_MBL-fold"/>
    <property type="match status" value="1"/>
</dbReference>
<comment type="caution">
    <text evidence="1">The sequence shown here is derived from an EMBL/GenBank/DDBJ whole genome shotgun (WGS) entry which is preliminary data.</text>
</comment>
<reference evidence="1" key="1">
    <citation type="journal article" date="2014" name="Front. Microbiol.">
        <title>High frequency of phylogenetically diverse reductive dehalogenase-homologous genes in deep subseafloor sedimentary metagenomes.</title>
        <authorList>
            <person name="Kawai M."/>
            <person name="Futagami T."/>
            <person name="Toyoda A."/>
            <person name="Takaki Y."/>
            <person name="Nishi S."/>
            <person name="Hori S."/>
            <person name="Arai W."/>
            <person name="Tsubouchi T."/>
            <person name="Morono Y."/>
            <person name="Uchiyama I."/>
            <person name="Ito T."/>
            <person name="Fujiyama A."/>
            <person name="Inagaki F."/>
            <person name="Takami H."/>
        </authorList>
    </citation>
    <scope>NUCLEOTIDE SEQUENCE</scope>
    <source>
        <strain evidence="1">Expedition CK06-06</strain>
    </source>
</reference>
<dbReference type="PANTHER" id="PTHR13754">
    <property type="entry name" value="METALLO-BETA-LACTAMASE SUPERFAMILY PROTEIN"/>
    <property type="match status" value="1"/>
</dbReference>
<dbReference type="AlphaFoldDB" id="X1UJT5"/>
<gene>
    <name evidence="1" type="ORF">S12H4_30779</name>
</gene>
<protein>
    <submittedName>
        <fullName evidence="1">Uncharacterized protein</fullName>
    </submittedName>
</protein>
<dbReference type="InterPro" id="IPR052926">
    <property type="entry name" value="Metallo-beta-lactamase_dom"/>
</dbReference>
<evidence type="ECO:0000313" key="1">
    <source>
        <dbReference type="EMBL" id="GAI92609.1"/>
    </source>
</evidence>
<dbReference type="Gene3D" id="3.60.15.10">
    <property type="entry name" value="Ribonuclease Z/Hydroxyacylglutathione hydrolase-like"/>
    <property type="match status" value="2"/>
</dbReference>
<proteinExistence type="predicted"/>
<organism evidence="1">
    <name type="scientific">marine sediment metagenome</name>
    <dbReference type="NCBI Taxonomy" id="412755"/>
    <lineage>
        <taxon>unclassified sequences</taxon>
        <taxon>metagenomes</taxon>
        <taxon>ecological metagenomes</taxon>
    </lineage>
</organism>
<dbReference type="InterPro" id="IPR041712">
    <property type="entry name" value="DHPS-like_MBL-fold"/>
</dbReference>